<keyword evidence="4" id="KW-1185">Reference proteome</keyword>
<dbReference type="InterPro" id="IPR008391">
    <property type="entry name" value="AXE1_dom"/>
</dbReference>
<dbReference type="RefSeq" id="WP_341419658.1">
    <property type="nucleotide sequence ID" value="NZ_JBBPCC010000031.1"/>
</dbReference>
<evidence type="ECO:0000256" key="1">
    <source>
        <dbReference type="ARBA" id="ARBA00022801"/>
    </source>
</evidence>
<dbReference type="Pfam" id="PF05448">
    <property type="entry name" value="AXE1"/>
    <property type="match status" value="1"/>
</dbReference>
<reference evidence="3 4" key="1">
    <citation type="submission" date="2024-04" db="EMBL/GenBank/DDBJ databases">
        <title>draft genome sequnece of Paenibacillus filicis.</title>
        <authorList>
            <person name="Kim D.-U."/>
        </authorList>
    </citation>
    <scope>NUCLEOTIDE SEQUENCE [LARGE SCALE GENOMIC DNA]</scope>
    <source>
        <strain evidence="3 4">KACC14197</strain>
    </source>
</reference>
<evidence type="ECO:0000313" key="3">
    <source>
        <dbReference type="EMBL" id="MEK8132527.1"/>
    </source>
</evidence>
<evidence type="ECO:0000313" key="4">
    <source>
        <dbReference type="Proteomes" id="UP001469365"/>
    </source>
</evidence>
<dbReference type="InterPro" id="IPR029058">
    <property type="entry name" value="AB_hydrolase_fold"/>
</dbReference>
<keyword evidence="1" id="KW-0378">Hydrolase</keyword>
<dbReference type="PROSITE" id="PS00708">
    <property type="entry name" value="PRO_ENDOPEP_SER"/>
    <property type="match status" value="1"/>
</dbReference>
<evidence type="ECO:0000259" key="2">
    <source>
        <dbReference type="Pfam" id="PF05448"/>
    </source>
</evidence>
<dbReference type="PANTHER" id="PTHR22946">
    <property type="entry name" value="DIENELACTONE HYDROLASE DOMAIN-CONTAINING PROTEIN-RELATED"/>
    <property type="match status" value="1"/>
</dbReference>
<name>A0ABU9DUQ2_9BACL</name>
<gene>
    <name evidence="3" type="ORF">WMW72_31985</name>
</gene>
<comment type="caution">
    <text evidence="3">The sequence shown here is derived from an EMBL/GenBank/DDBJ whole genome shotgun (WGS) entry which is preliminary data.</text>
</comment>
<dbReference type="Proteomes" id="UP001469365">
    <property type="component" value="Unassembled WGS sequence"/>
</dbReference>
<dbReference type="InterPro" id="IPR002471">
    <property type="entry name" value="Pept_S9_AS"/>
</dbReference>
<accession>A0ABU9DUQ2</accession>
<dbReference type="EMBL" id="JBBPCC010000031">
    <property type="protein sequence ID" value="MEK8132527.1"/>
    <property type="molecule type" value="Genomic_DNA"/>
</dbReference>
<dbReference type="SUPFAM" id="SSF53474">
    <property type="entry name" value="alpha/beta-Hydrolases"/>
    <property type="match status" value="1"/>
</dbReference>
<organism evidence="3 4">
    <name type="scientific">Paenibacillus filicis</name>
    <dbReference type="NCBI Taxonomy" id="669464"/>
    <lineage>
        <taxon>Bacteria</taxon>
        <taxon>Bacillati</taxon>
        <taxon>Bacillota</taxon>
        <taxon>Bacilli</taxon>
        <taxon>Bacillales</taxon>
        <taxon>Paenibacillaceae</taxon>
        <taxon>Paenibacillus</taxon>
    </lineage>
</organism>
<proteinExistence type="predicted"/>
<dbReference type="Gene3D" id="3.40.50.1820">
    <property type="entry name" value="alpha/beta hydrolase"/>
    <property type="match status" value="1"/>
</dbReference>
<sequence length="437" mass="48274">MFAREAPWNWGQLTTAPAVYPLPELSCEVTGIQACWYQGLPYQGRETRVFAYWGVPSAEPGVKVPAVVLVHGGAGTAFCEWVDLWVHRGYAAIAMDLEGHIPVQNGCTPELRSHPWSGPEKQGVFGDYALPVEDQWMYHAAADVMLAHSFLRTLPQVDQARIGVTGISWGGIITSLVAGIDSRLCFAVPVYGCGYLYERGTLYGEAMAAMPEAEASKLRRLWDPSTYLAGSRVPMLWVNGSNDTHFPLSIFTRSYELQKQTQASSVLSIRQGLGHSHADGWAPEEIYAFADSVTRSGSPLAKLEPVVHEADRLIAHYSSCFPVVSAKLYWSEDRANWRELRWEAEEAWMDEGQSVVVFRKPQAEGSFYVSLTDARGLTVSTPLQALGIPTADTTENQLHDKGDLFNELKKTLDRRDGADPVDHLAAGCLQPDRKPGF</sequence>
<protein>
    <submittedName>
        <fullName evidence="3">Acetylxylan esterase</fullName>
    </submittedName>
</protein>
<dbReference type="InterPro" id="IPR050261">
    <property type="entry name" value="FrsA_esterase"/>
</dbReference>
<feature type="domain" description="Acetyl xylan esterase" evidence="2">
    <location>
        <begin position="42"/>
        <end position="195"/>
    </location>
</feature>